<dbReference type="PANTHER" id="PTHR13789">
    <property type="entry name" value="MONOOXYGENASE"/>
    <property type="match status" value="1"/>
</dbReference>
<evidence type="ECO:0000256" key="4">
    <source>
        <dbReference type="ARBA" id="ARBA00023002"/>
    </source>
</evidence>
<feature type="domain" description="FAD-binding" evidence="6">
    <location>
        <begin position="2"/>
        <end position="342"/>
    </location>
</feature>
<dbReference type="Gene3D" id="3.50.50.60">
    <property type="entry name" value="FAD/NAD(P)-binding domain"/>
    <property type="match status" value="1"/>
</dbReference>
<dbReference type="InterPro" id="IPR036188">
    <property type="entry name" value="FAD/NAD-bd_sf"/>
</dbReference>
<keyword evidence="3" id="KW-0274">FAD</keyword>
<dbReference type="PRINTS" id="PR00420">
    <property type="entry name" value="RNGMNOXGNASE"/>
</dbReference>
<accession>A0ABY7Q0D0</accession>
<evidence type="ECO:0000256" key="1">
    <source>
        <dbReference type="ARBA" id="ARBA00001974"/>
    </source>
</evidence>
<dbReference type="NCBIfam" id="NF006021">
    <property type="entry name" value="PRK08163.1"/>
    <property type="match status" value="1"/>
</dbReference>
<keyword evidence="8" id="KW-1185">Reference proteome</keyword>
<dbReference type="EMBL" id="CP115450">
    <property type="protein sequence ID" value="WBP86138.1"/>
    <property type="molecule type" value="Genomic_DNA"/>
</dbReference>
<dbReference type="RefSeq" id="WP_270142597.1">
    <property type="nucleotide sequence ID" value="NZ_CP115450.1"/>
</dbReference>
<dbReference type="GO" id="GO:0018669">
    <property type="term" value="F:3-hydroxybenzoate 6-monooxygenase activity"/>
    <property type="evidence" value="ECO:0007669"/>
    <property type="project" value="UniProtKB-EC"/>
</dbReference>
<reference evidence="8" key="1">
    <citation type="submission" date="2022-12" db="EMBL/GenBank/DDBJ databases">
        <authorList>
            <person name="Mo P."/>
        </authorList>
    </citation>
    <scope>NUCLEOTIDE SEQUENCE [LARGE SCALE GENOMIC DNA]</scope>
    <source>
        <strain evidence="8">HUAS 3-15</strain>
    </source>
</reference>
<dbReference type="EC" id="1.14.13.24" evidence="7"/>
<sequence length="399" mass="43011">MVRIIVAGGGIGGLAAALSAARQGHDVVVLERRRAFEELGAGIQLAPNAFSSLDHLGVGADVRAKAVFIDELRFMDGTSGSCVASMPLTEAYRDRFRNPYAVVHRGDLYEPLLRACRAEDRVELVTNASVTGYRQDATGVEALLADGTTVTGDVLIGADGIRSAIRAQLVGDGEPRVSGHTIYRSVIPMEKVPEDLRWNAVTLWAGPKWHFVHYAIGGGTYLNLAATRDDGATVAVAGEPVERAHVLSEFPGLGDTTRRLLELGEDWRTWVLCDRDPVTTWTDGRVALLGDAAHPMLQYAAQGACMALEDAVVLGRFLACDADTVIPSLEKYATERQERTAKAQLLAREMGTQLYHPAGAEAQARNTMLSGFSRTDLYDKVDWLHGFSPLGTPVGDAAR</sequence>
<keyword evidence="4 7" id="KW-0560">Oxidoreductase</keyword>
<evidence type="ECO:0000256" key="2">
    <source>
        <dbReference type="ARBA" id="ARBA00022630"/>
    </source>
</evidence>
<keyword evidence="5" id="KW-0503">Monooxygenase</keyword>
<organism evidence="7 8">
    <name type="scientific">Kitasatospora cathayae</name>
    <dbReference type="NCBI Taxonomy" id="3004092"/>
    <lineage>
        <taxon>Bacteria</taxon>
        <taxon>Bacillati</taxon>
        <taxon>Actinomycetota</taxon>
        <taxon>Actinomycetes</taxon>
        <taxon>Kitasatosporales</taxon>
        <taxon>Streptomycetaceae</taxon>
        <taxon>Kitasatospora</taxon>
    </lineage>
</organism>
<dbReference type="Pfam" id="PF01494">
    <property type="entry name" value="FAD_binding_3"/>
    <property type="match status" value="1"/>
</dbReference>
<dbReference type="InterPro" id="IPR050493">
    <property type="entry name" value="FAD-dep_Monooxygenase_BioMet"/>
</dbReference>
<comment type="cofactor">
    <cofactor evidence="1">
        <name>FAD</name>
        <dbReference type="ChEBI" id="CHEBI:57692"/>
    </cofactor>
</comment>
<dbReference type="SUPFAM" id="SSF51905">
    <property type="entry name" value="FAD/NAD(P)-binding domain"/>
    <property type="match status" value="1"/>
</dbReference>
<evidence type="ECO:0000256" key="5">
    <source>
        <dbReference type="ARBA" id="ARBA00023033"/>
    </source>
</evidence>
<keyword evidence="2" id="KW-0285">Flavoprotein</keyword>
<dbReference type="InterPro" id="IPR002938">
    <property type="entry name" value="FAD-bd"/>
</dbReference>
<dbReference type="Proteomes" id="UP001212821">
    <property type="component" value="Chromosome"/>
</dbReference>
<evidence type="ECO:0000313" key="8">
    <source>
        <dbReference type="Proteomes" id="UP001212821"/>
    </source>
</evidence>
<evidence type="ECO:0000313" key="7">
    <source>
        <dbReference type="EMBL" id="WBP86138.1"/>
    </source>
</evidence>
<dbReference type="SUPFAM" id="SSF54373">
    <property type="entry name" value="FAD-linked reductases, C-terminal domain"/>
    <property type="match status" value="1"/>
</dbReference>
<name>A0ABY7Q0D0_9ACTN</name>
<dbReference type="PANTHER" id="PTHR13789:SF318">
    <property type="entry name" value="GERANYLGERANYL DIPHOSPHATE REDUCTASE"/>
    <property type="match status" value="1"/>
</dbReference>
<proteinExistence type="predicted"/>
<evidence type="ECO:0000256" key="3">
    <source>
        <dbReference type="ARBA" id="ARBA00022827"/>
    </source>
</evidence>
<evidence type="ECO:0000259" key="6">
    <source>
        <dbReference type="Pfam" id="PF01494"/>
    </source>
</evidence>
<protein>
    <submittedName>
        <fullName evidence="7">3-hydroxybenzoate 6-monooxygenase</fullName>
        <ecNumber evidence="7">1.14.13.24</ecNumber>
    </submittedName>
</protein>
<gene>
    <name evidence="7" type="ORF">O1G21_09990</name>
</gene>